<dbReference type="Gene3D" id="1.10.472.10">
    <property type="entry name" value="Cyclin-like"/>
    <property type="match status" value="1"/>
</dbReference>
<dbReference type="InterPro" id="IPR013922">
    <property type="entry name" value="Cyclin_PHO80-like"/>
</dbReference>
<dbReference type="Pfam" id="PF08613">
    <property type="entry name" value="Cyclin"/>
    <property type="match status" value="1"/>
</dbReference>
<dbReference type="STRING" id="133385.A0A2T9YIJ8"/>
<evidence type="ECO:0000313" key="3">
    <source>
        <dbReference type="Proteomes" id="UP000245383"/>
    </source>
</evidence>
<dbReference type="GO" id="GO:0005634">
    <property type="term" value="C:nucleus"/>
    <property type="evidence" value="ECO:0007669"/>
    <property type="project" value="TreeGrafter"/>
</dbReference>
<dbReference type="EMBL" id="MBFR01000172">
    <property type="protein sequence ID" value="PVU92153.1"/>
    <property type="molecule type" value="Genomic_DNA"/>
</dbReference>
<sequence length="485" mass="54795">MLNNDFLPLSSSNLSFLNSKRKAHFSSQAQPLKKFAVTLDNNISSNAAPLPVFSAQPEAHSSLESKPQLVSSKTFPQTIRPLSALMRPIALPHSKPSDTSSSYHTYVSTISRLICAISNDIFNNQFRLSKPRLLNLYKFVFETFKCSRLSIPVLELAAIYLLRAKAAFEKKKAAHSKLGVDRLQLLSLIATVNSPTPVILDPFQTKLIATLLSIVNSSTPKPVRFQSNPVQQQINPAQQQIYSVQQQQRRPAQQQQSRSAQQQLNPVQQQQRRPAQQQLNPVQQQLNPVQQQLNPVQQQLNPVQQQINPVQQQIYPVQQQQRSFSSVINYPCAQPPLHYVSSNSSTPDYSPVTPDDVQHTDKFFFLPGNSKAATVSPVNIDSVPKEFAQTVSNLFRLYSVYDSVRVNHVFDQVNFVDSSQKIIIAALMCASKFLLDKSYSNKAWNKITKYSSKVLGRIEIDFLDLLDHRLFVSNSEFTNFRQLFL</sequence>
<dbReference type="CDD" id="cd20557">
    <property type="entry name" value="CYCLIN_ScPCL1-like"/>
    <property type="match status" value="1"/>
</dbReference>
<proteinExistence type="predicted"/>
<dbReference type="OrthoDB" id="286814at2759"/>
<organism evidence="2 3">
    <name type="scientific">Smittium simulii</name>
    <dbReference type="NCBI Taxonomy" id="133385"/>
    <lineage>
        <taxon>Eukaryota</taxon>
        <taxon>Fungi</taxon>
        <taxon>Fungi incertae sedis</taxon>
        <taxon>Zoopagomycota</taxon>
        <taxon>Kickxellomycotina</taxon>
        <taxon>Harpellomycetes</taxon>
        <taxon>Harpellales</taxon>
        <taxon>Legeriomycetaceae</taxon>
        <taxon>Smittium</taxon>
    </lineage>
</organism>
<dbReference type="AlphaFoldDB" id="A0A2T9YIJ8"/>
<dbReference type="PANTHER" id="PTHR15615">
    <property type="match status" value="1"/>
</dbReference>
<feature type="region of interest" description="Disordered" evidence="1">
    <location>
        <begin position="241"/>
        <end position="280"/>
    </location>
</feature>
<protein>
    <recommendedName>
        <fullName evidence="4">Cyclin N-terminal domain-containing protein</fullName>
    </recommendedName>
</protein>
<dbReference type="Proteomes" id="UP000245383">
    <property type="component" value="Unassembled WGS sequence"/>
</dbReference>
<dbReference type="GO" id="GO:0016538">
    <property type="term" value="F:cyclin-dependent protein serine/threonine kinase regulator activity"/>
    <property type="evidence" value="ECO:0007669"/>
    <property type="project" value="TreeGrafter"/>
</dbReference>
<dbReference type="PANTHER" id="PTHR15615:SF108">
    <property type="entry name" value="PROTEIN CNPPD1"/>
    <property type="match status" value="1"/>
</dbReference>
<evidence type="ECO:0000313" key="2">
    <source>
        <dbReference type="EMBL" id="PVU92153.1"/>
    </source>
</evidence>
<accession>A0A2T9YIJ8</accession>
<dbReference type="GO" id="GO:0019901">
    <property type="term" value="F:protein kinase binding"/>
    <property type="evidence" value="ECO:0007669"/>
    <property type="project" value="InterPro"/>
</dbReference>
<keyword evidence="3" id="KW-1185">Reference proteome</keyword>
<evidence type="ECO:0008006" key="4">
    <source>
        <dbReference type="Google" id="ProtNLM"/>
    </source>
</evidence>
<gene>
    <name evidence="2" type="ORF">BB561_003993</name>
</gene>
<evidence type="ECO:0000256" key="1">
    <source>
        <dbReference type="SAM" id="MobiDB-lite"/>
    </source>
</evidence>
<comment type="caution">
    <text evidence="2">The sequence shown here is derived from an EMBL/GenBank/DDBJ whole genome shotgun (WGS) entry which is preliminary data.</text>
</comment>
<reference evidence="2 3" key="1">
    <citation type="journal article" date="2018" name="MBio">
        <title>Comparative Genomics Reveals the Core Gene Toolbox for the Fungus-Insect Symbiosis.</title>
        <authorList>
            <person name="Wang Y."/>
            <person name="Stata M."/>
            <person name="Wang W."/>
            <person name="Stajich J.E."/>
            <person name="White M.M."/>
            <person name="Moncalvo J.M."/>
        </authorList>
    </citation>
    <scope>NUCLEOTIDE SEQUENCE [LARGE SCALE GENOMIC DNA]</scope>
    <source>
        <strain evidence="2 3">SWE-8-4</strain>
    </source>
</reference>
<name>A0A2T9YIJ8_9FUNG</name>
<dbReference type="GO" id="GO:0000307">
    <property type="term" value="C:cyclin-dependent protein kinase holoenzyme complex"/>
    <property type="evidence" value="ECO:0007669"/>
    <property type="project" value="TreeGrafter"/>
</dbReference>